<dbReference type="EMBL" id="CP151502">
    <property type="protein sequence ID" value="WZN59712.1"/>
    <property type="molecule type" value="Genomic_DNA"/>
</dbReference>
<evidence type="ECO:0000256" key="3">
    <source>
        <dbReference type="ARBA" id="ARBA00022806"/>
    </source>
</evidence>
<feature type="region of interest" description="Disordered" evidence="10">
    <location>
        <begin position="1"/>
        <end position="54"/>
    </location>
</feature>
<feature type="coiled-coil region" evidence="9">
    <location>
        <begin position="618"/>
        <end position="645"/>
    </location>
</feature>
<dbReference type="Proteomes" id="UP001472866">
    <property type="component" value="Chromosome 02"/>
</dbReference>
<feature type="compositionally biased region" description="Basic residues" evidence="10">
    <location>
        <begin position="99"/>
        <end position="108"/>
    </location>
</feature>
<feature type="region of interest" description="Disordered" evidence="10">
    <location>
        <begin position="77"/>
        <end position="139"/>
    </location>
</feature>
<feature type="domain" description="Helicase ATP-binding" evidence="11">
    <location>
        <begin position="178"/>
        <end position="375"/>
    </location>
</feature>
<evidence type="ECO:0000256" key="2">
    <source>
        <dbReference type="ARBA" id="ARBA00022801"/>
    </source>
</evidence>
<dbReference type="SUPFAM" id="SSF52540">
    <property type="entry name" value="P-loop containing nucleoside triphosphate hydrolases"/>
    <property type="match status" value="1"/>
</dbReference>
<feature type="region of interest" description="Disordered" evidence="10">
    <location>
        <begin position="212"/>
        <end position="235"/>
    </location>
</feature>
<dbReference type="Pfam" id="PF00271">
    <property type="entry name" value="Helicase_C"/>
    <property type="match status" value="1"/>
</dbReference>
<evidence type="ECO:0000256" key="8">
    <source>
        <dbReference type="RuleBase" id="RU365068"/>
    </source>
</evidence>
<evidence type="ECO:0000259" key="11">
    <source>
        <dbReference type="PROSITE" id="PS51192"/>
    </source>
</evidence>
<evidence type="ECO:0000256" key="7">
    <source>
        <dbReference type="RuleBase" id="RU000492"/>
    </source>
</evidence>
<reference evidence="14 15" key="1">
    <citation type="submission" date="2024-03" db="EMBL/GenBank/DDBJ databases">
        <title>Complete genome sequence of the green alga Chloropicon roscoffensis RCC1871.</title>
        <authorList>
            <person name="Lemieux C."/>
            <person name="Pombert J.-F."/>
            <person name="Otis C."/>
            <person name="Turmel M."/>
        </authorList>
    </citation>
    <scope>NUCLEOTIDE SEQUENCE [LARGE SCALE GENOMIC DNA]</scope>
    <source>
        <strain evidence="14 15">RCC1871</strain>
    </source>
</reference>
<dbReference type="InterPro" id="IPR011545">
    <property type="entry name" value="DEAD/DEAH_box_helicase_dom"/>
</dbReference>
<dbReference type="PROSITE" id="PS51194">
    <property type="entry name" value="HELICASE_CTER"/>
    <property type="match status" value="1"/>
</dbReference>
<feature type="domain" description="Helicase C-terminal" evidence="12">
    <location>
        <begin position="407"/>
        <end position="568"/>
    </location>
</feature>
<dbReference type="CDD" id="cd18787">
    <property type="entry name" value="SF2_C_DEAD"/>
    <property type="match status" value="1"/>
</dbReference>
<comment type="domain">
    <text evidence="8">The Q motif is unique to and characteristic of the DEAD box family of RNA helicases and controls ATP binding and hydrolysis.</text>
</comment>
<dbReference type="InterPro" id="IPR000629">
    <property type="entry name" value="RNA-helicase_DEAD-box_CS"/>
</dbReference>
<protein>
    <recommendedName>
        <fullName evidence="8">ATP-dependent RNA helicase</fullName>
        <ecNumber evidence="8">3.6.4.13</ecNumber>
    </recommendedName>
</protein>
<evidence type="ECO:0000259" key="12">
    <source>
        <dbReference type="PROSITE" id="PS51194"/>
    </source>
</evidence>
<dbReference type="PANTHER" id="PTHR24031">
    <property type="entry name" value="RNA HELICASE"/>
    <property type="match status" value="1"/>
</dbReference>
<evidence type="ECO:0000256" key="5">
    <source>
        <dbReference type="ARBA" id="ARBA00022884"/>
    </source>
</evidence>
<feature type="domain" description="DEAD-box RNA helicase Q" evidence="13">
    <location>
        <begin position="146"/>
        <end position="174"/>
    </location>
</feature>
<comment type="function">
    <text evidence="8">RNA helicase.</text>
</comment>
<keyword evidence="5 8" id="KW-0694">RNA-binding</keyword>
<dbReference type="AlphaFoldDB" id="A0AAX4P0C7"/>
<accession>A0AAX4P0C7</accession>
<dbReference type="SMART" id="SM00487">
    <property type="entry name" value="DEXDc"/>
    <property type="match status" value="1"/>
</dbReference>
<evidence type="ECO:0000256" key="9">
    <source>
        <dbReference type="SAM" id="Coils"/>
    </source>
</evidence>
<dbReference type="GO" id="GO:0016787">
    <property type="term" value="F:hydrolase activity"/>
    <property type="evidence" value="ECO:0007669"/>
    <property type="project" value="UniProtKB-KW"/>
</dbReference>
<evidence type="ECO:0000256" key="1">
    <source>
        <dbReference type="ARBA" id="ARBA00022741"/>
    </source>
</evidence>
<feature type="compositionally biased region" description="Basic residues" evidence="10">
    <location>
        <begin position="7"/>
        <end position="19"/>
    </location>
</feature>
<dbReference type="InterPro" id="IPR014014">
    <property type="entry name" value="RNA_helicase_DEAD_Q_motif"/>
</dbReference>
<comment type="similarity">
    <text evidence="7">Belongs to the DEAD box helicase family.</text>
</comment>
<name>A0AAX4P0C7_9CHLO</name>
<keyword evidence="9" id="KW-0175">Coiled coil</keyword>
<proteinExistence type="inferred from homology"/>
<keyword evidence="1 7" id="KW-0547">Nucleotide-binding</keyword>
<dbReference type="GO" id="GO:0003724">
    <property type="term" value="F:RNA helicase activity"/>
    <property type="evidence" value="ECO:0007669"/>
    <property type="project" value="UniProtKB-EC"/>
</dbReference>
<keyword evidence="15" id="KW-1185">Reference proteome</keyword>
<dbReference type="EC" id="3.6.4.13" evidence="8"/>
<dbReference type="InterPro" id="IPR001650">
    <property type="entry name" value="Helicase_C-like"/>
</dbReference>
<dbReference type="SMART" id="SM00490">
    <property type="entry name" value="HELICc"/>
    <property type="match status" value="1"/>
</dbReference>
<evidence type="ECO:0000256" key="10">
    <source>
        <dbReference type="SAM" id="MobiDB-lite"/>
    </source>
</evidence>
<dbReference type="InterPro" id="IPR014001">
    <property type="entry name" value="Helicase_ATP-bd"/>
</dbReference>
<feature type="short sequence motif" description="Q motif" evidence="6">
    <location>
        <begin position="146"/>
        <end position="174"/>
    </location>
</feature>
<dbReference type="GO" id="GO:0005524">
    <property type="term" value="F:ATP binding"/>
    <property type="evidence" value="ECO:0007669"/>
    <property type="project" value="UniProtKB-UniRule"/>
</dbReference>
<dbReference type="InterPro" id="IPR027417">
    <property type="entry name" value="P-loop_NTPase"/>
</dbReference>
<sequence>MAIAMVSKRKRTEKGRRRKGKDDGAGPAADEDPELLAEETQTKKKRSWKKVYVDQDSLLEDTDQDWGGFMELEVLEEEDVAPLAEGKAGEGGDEASQAKKVKKKKKKKREGEEGRKDGEGGGDAGVPAEAARAKRKPKAVSSVNMKKWFPLNLDVRILDSLKGLGFANPTPIQKDSLPSSLPGDTDIVGAAQTGSGKTLAFALPMIQRILRDLDKSRDEETGEEGPSGKGRRTKNPLGVKALIVSPTRELALQIKQHIDDVALRYGIYTAGIVGGMSQQKQERVLRNSPHIVVGTPGRLWELIQSDTGLSNLKTLSFFVLDEADRMVEQGHYQELSYIIDRVPFSGRLQTFVFSATLTMPKTVLKKKQAKQASKRAKTSVASIMKKIKFREKVEIFDLTKARKVAAKLEETVIHCSEESRMEFLYYVLATTEGRTLVFCNAISTIRSLLSILGNLGLPVSAIHAQQQQRQRLKALDSFKNGTTSILLASDVAARGLDIPGVRCVVQYQLPDTSETYVHRAGRTARAEADGLNILFVVPKNAKHFLRMRYSLKMTEELPSYPVRHALLPKLRARVNLAKKIDDITRSEKKQRAKGDWIRRNAEAAGLVVEEDDLDDDDRAQAHLNNRKQQQRLRNLQQELGSLIAKPL</sequence>
<dbReference type="PROSITE" id="PS00039">
    <property type="entry name" value="DEAD_ATP_HELICASE"/>
    <property type="match status" value="1"/>
</dbReference>
<dbReference type="GO" id="GO:0003723">
    <property type="term" value="F:RNA binding"/>
    <property type="evidence" value="ECO:0007669"/>
    <property type="project" value="UniProtKB-UniRule"/>
</dbReference>
<evidence type="ECO:0000259" key="13">
    <source>
        <dbReference type="PROSITE" id="PS51195"/>
    </source>
</evidence>
<organism evidence="14 15">
    <name type="scientific">Chloropicon roscoffensis</name>
    <dbReference type="NCBI Taxonomy" id="1461544"/>
    <lineage>
        <taxon>Eukaryota</taxon>
        <taxon>Viridiplantae</taxon>
        <taxon>Chlorophyta</taxon>
        <taxon>Chloropicophyceae</taxon>
        <taxon>Chloropicales</taxon>
        <taxon>Chloropicaceae</taxon>
        <taxon>Chloropicon</taxon>
    </lineage>
</organism>
<evidence type="ECO:0000256" key="4">
    <source>
        <dbReference type="ARBA" id="ARBA00022840"/>
    </source>
</evidence>
<evidence type="ECO:0000313" key="14">
    <source>
        <dbReference type="EMBL" id="WZN59712.1"/>
    </source>
</evidence>
<gene>
    <name evidence="14" type="ORF">HKI87_02g12380</name>
</gene>
<keyword evidence="2 7" id="KW-0378">Hydrolase</keyword>
<dbReference type="PROSITE" id="PS51192">
    <property type="entry name" value="HELICASE_ATP_BIND_1"/>
    <property type="match status" value="1"/>
</dbReference>
<keyword evidence="4 7" id="KW-0067">ATP-binding</keyword>
<evidence type="ECO:0000313" key="15">
    <source>
        <dbReference type="Proteomes" id="UP001472866"/>
    </source>
</evidence>
<evidence type="ECO:0000256" key="6">
    <source>
        <dbReference type="PROSITE-ProRule" id="PRU00552"/>
    </source>
</evidence>
<comment type="catalytic activity">
    <reaction evidence="8">
        <text>ATP + H2O = ADP + phosphate + H(+)</text>
        <dbReference type="Rhea" id="RHEA:13065"/>
        <dbReference type="ChEBI" id="CHEBI:15377"/>
        <dbReference type="ChEBI" id="CHEBI:15378"/>
        <dbReference type="ChEBI" id="CHEBI:30616"/>
        <dbReference type="ChEBI" id="CHEBI:43474"/>
        <dbReference type="ChEBI" id="CHEBI:456216"/>
        <dbReference type="EC" id="3.6.4.13"/>
    </reaction>
</comment>
<dbReference type="Pfam" id="PF00270">
    <property type="entry name" value="DEAD"/>
    <property type="match status" value="1"/>
</dbReference>
<feature type="compositionally biased region" description="Basic and acidic residues" evidence="10">
    <location>
        <begin position="109"/>
        <end position="119"/>
    </location>
</feature>
<dbReference type="PROSITE" id="PS51195">
    <property type="entry name" value="Q_MOTIF"/>
    <property type="match status" value="1"/>
</dbReference>
<dbReference type="Gene3D" id="3.40.50.300">
    <property type="entry name" value="P-loop containing nucleotide triphosphate hydrolases"/>
    <property type="match status" value="2"/>
</dbReference>
<keyword evidence="3 7" id="KW-0347">Helicase</keyword>